<dbReference type="GO" id="GO:0032584">
    <property type="term" value="C:growth cone membrane"/>
    <property type="evidence" value="ECO:0007669"/>
    <property type="project" value="TreeGrafter"/>
</dbReference>
<dbReference type="PANTHER" id="PTHR14146">
    <property type="entry name" value="EXOCYST COMPLEX COMPONENT 4"/>
    <property type="match status" value="1"/>
</dbReference>
<proteinExistence type="inferred from homology"/>
<dbReference type="EMBL" id="CAKOGL010000030">
    <property type="protein sequence ID" value="CAH2107787.1"/>
    <property type="molecule type" value="Genomic_DNA"/>
</dbReference>
<evidence type="ECO:0000313" key="3">
    <source>
        <dbReference type="Proteomes" id="UP001153954"/>
    </source>
</evidence>
<gene>
    <name evidence="2" type="ORF">EEDITHA_LOCUS21783</name>
</gene>
<dbReference type="GO" id="GO:0006893">
    <property type="term" value="P:Golgi to plasma membrane transport"/>
    <property type="evidence" value="ECO:0007669"/>
    <property type="project" value="TreeGrafter"/>
</dbReference>
<organism evidence="2 3">
    <name type="scientific">Euphydryas editha</name>
    <name type="common">Edith's checkerspot</name>
    <dbReference type="NCBI Taxonomy" id="104508"/>
    <lineage>
        <taxon>Eukaryota</taxon>
        <taxon>Metazoa</taxon>
        <taxon>Ecdysozoa</taxon>
        <taxon>Arthropoda</taxon>
        <taxon>Hexapoda</taxon>
        <taxon>Insecta</taxon>
        <taxon>Pterygota</taxon>
        <taxon>Neoptera</taxon>
        <taxon>Endopterygota</taxon>
        <taxon>Lepidoptera</taxon>
        <taxon>Glossata</taxon>
        <taxon>Ditrysia</taxon>
        <taxon>Papilionoidea</taxon>
        <taxon>Nymphalidae</taxon>
        <taxon>Nymphalinae</taxon>
        <taxon>Euphydryas</taxon>
    </lineage>
</organism>
<reference evidence="2" key="1">
    <citation type="submission" date="2022-03" db="EMBL/GenBank/DDBJ databases">
        <authorList>
            <person name="Tunstrom K."/>
        </authorList>
    </citation>
    <scope>NUCLEOTIDE SEQUENCE</scope>
</reference>
<dbReference type="GO" id="GO:0045202">
    <property type="term" value="C:synapse"/>
    <property type="evidence" value="ECO:0007669"/>
    <property type="project" value="TreeGrafter"/>
</dbReference>
<keyword evidence="1" id="KW-0653">Protein transport</keyword>
<dbReference type="GO" id="GO:0015031">
    <property type="term" value="P:protein transport"/>
    <property type="evidence" value="ECO:0007669"/>
    <property type="project" value="UniProtKB-KW"/>
</dbReference>
<dbReference type="GO" id="GO:0000145">
    <property type="term" value="C:exocyst"/>
    <property type="evidence" value="ECO:0007669"/>
    <property type="project" value="UniProtKB-UniRule"/>
</dbReference>
<comment type="function">
    <text evidence="1">Component of the exocyst complex involved in the docking of exocytic vesicles with fusion sites on the plasma membrane.</text>
</comment>
<evidence type="ECO:0000313" key="2">
    <source>
        <dbReference type="EMBL" id="CAH2107787.1"/>
    </source>
</evidence>
<dbReference type="GO" id="GO:0090522">
    <property type="term" value="P:vesicle tethering involved in exocytosis"/>
    <property type="evidence" value="ECO:0007669"/>
    <property type="project" value="UniProtKB-UniRule"/>
</dbReference>
<dbReference type="PANTHER" id="PTHR14146:SF0">
    <property type="entry name" value="EXOCYST COMPLEX COMPONENT 4"/>
    <property type="match status" value="1"/>
</dbReference>
<accession>A0AAU9V918</accession>
<comment type="similarity">
    <text evidence="1">Belongs to the SEC8 family.</text>
</comment>
<dbReference type="GO" id="GO:0007268">
    <property type="term" value="P:chemical synaptic transmission"/>
    <property type="evidence" value="ECO:0007669"/>
    <property type="project" value="TreeGrafter"/>
</dbReference>
<dbReference type="AlphaFoldDB" id="A0AAU9V918"/>
<keyword evidence="1" id="KW-0813">Transport</keyword>
<comment type="caution">
    <text evidence="2">The sequence shown here is derived from an EMBL/GenBank/DDBJ whole genome shotgun (WGS) entry which is preliminary data.</text>
</comment>
<dbReference type="GO" id="GO:0006612">
    <property type="term" value="P:protein targeting to membrane"/>
    <property type="evidence" value="ECO:0007669"/>
    <property type="project" value="UniProtKB-UniRule"/>
</dbReference>
<keyword evidence="3" id="KW-1185">Reference proteome</keyword>
<dbReference type="Proteomes" id="UP001153954">
    <property type="component" value="Unassembled WGS sequence"/>
</dbReference>
<dbReference type="InterPro" id="IPR039682">
    <property type="entry name" value="Sec8/EXOC4"/>
</dbReference>
<sequence length="235" mass="25612">MRAPAAWRERAPPPGHTIGQRPVFACCTEAWAAVRESALAARRCGACGGLAALRATDAALATLLAHCRAAHARLAPAPPARAARWLADDDIARFLQTLPNYRAAVDRTDYTAQELKQAYEREAEILGTSLGDGEVSSREIVADINTLVDLALFCESMDWLSTNIKTIPSLVGAPTAGGLKLTEKFLNDLAATAAVFDEIAQKCLIFLHLEVSFSDIDRRFYYDISLNCQYFITPK</sequence>
<keyword evidence="1" id="KW-0268">Exocytosis</keyword>
<evidence type="ECO:0000256" key="1">
    <source>
        <dbReference type="RuleBase" id="RU367079"/>
    </source>
</evidence>
<name>A0AAU9V918_EUPED</name>
<protein>
    <recommendedName>
        <fullName evidence="1">Exocyst complex component Sec8</fullName>
    </recommendedName>
</protein>